<feature type="transmembrane region" description="Helical" evidence="7">
    <location>
        <begin position="169"/>
        <end position="190"/>
    </location>
</feature>
<dbReference type="AlphaFoldDB" id="A0A841R403"/>
<evidence type="ECO:0000256" key="1">
    <source>
        <dbReference type="ARBA" id="ARBA00004141"/>
    </source>
</evidence>
<feature type="transmembrane region" description="Helical" evidence="7">
    <location>
        <begin position="295"/>
        <end position="318"/>
    </location>
</feature>
<feature type="transmembrane region" description="Helical" evidence="7">
    <location>
        <begin position="95"/>
        <end position="117"/>
    </location>
</feature>
<evidence type="ECO:0000256" key="3">
    <source>
        <dbReference type="ARBA" id="ARBA00022475"/>
    </source>
</evidence>
<dbReference type="Proteomes" id="UP000591941">
    <property type="component" value="Unassembled WGS sequence"/>
</dbReference>
<keyword evidence="5 7" id="KW-1133">Transmembrane helix</keyword>
<dbReference type="OrthoDB" id="527159at2"/>
<feature type="transmembrane region" description="Helical" evidence="7">
    <location>
        <begin position="6"/>
        <end position="26"/>
    </location>
</feature>
<protein>
    <recommendedName>
        <fullName evidence="10">Transporter</fullName>
    </recommendedName>
</protein>
<evidence type="ECO:0000256" key="5">
    <source>
        <dbReference type="ARBA" id="ARBA00022989"/>
    </source>
</evidence>
<keyword evidence="6 7" id="KW-0472">Membrane</keyword>
<evidence type="ECO:0000256" key="4">
    <source>
        <dbReference type="ARBA" id="ARBA00022692"/>
    </source>
</evidence>
<feature type="transmembrane region" description="Helical" evidence="7">
    <location>
        <begin position="196"/>
        <end position="221"/>
    </location>
</feature>
<feature type="transmembrane region" description="Helical" evidence="7">
    <location>
        <begin position="261"/>
        <end position="283"/>
    </location>
</feature>
<dbReference type="GO" id="GO:0016020">
    <property type="term" value="C:membrane"/>
    <property type="evidence" value="ECO:0007669"/>
    <property type="project" value="UniProtKB-SubCell"/>
</dbReference>
<gene>
    <name evidence="8" type="ORF">HNR45_000833</name>
</gene>
<proteinExistence type="predicted"/>
<dbReference type="Pfam" id="PF03547">
    <property type="entry name" value="Mem_trans"/>
    <property type="match status" value="1"/>
</dbReference>
<dbReference type="GO" id="GO:0055085">
    <property type="term" value="P:transmembrane transport"/>
    <property type="evidence" value="ECO:0007669"/>
    <property type="project" value="InterPro"/>
</dbReference>
<organism evidence="8 9">
    <name type="scientific">Negativicoccus succinicivorans</name>
    <dbReference type="NCBI Taxonomy" id="620903"/>
    <lineage>
        <taxon>Bacteria</taxon>
        <taxon>Bacillati</taxon>
        <taxon>Bacillota</taxon>
        <taxon>Negativicutes</taxon>
        <taxon>Veillonellales</taxon>
        <taxon>Veillonellaceae</taxon>
        <taxon>Negativicoccus</taxon>
    </lineage>
</organism>
<evidence type="ECO:0000256" key="2">
    <source>
        <dbReference type="ARBA" id="ARBA00022448"/>
    </source>
</evidence>
<dbReference type="RefSeq" id="WP_159822754.1">
    <property type="nucleotide sequence ID" value="NZ_CABWNB010000002.1"/>
</dbReference>
<feature type="transmembrane region" description="Helical" evidence="7">
    <location>
        <begin position="233"/>
        <end position="255"/>
    </location>
</feature>
<comment type="caution">
    <text evidence="8">The sequence shown here is derived from an EMBL/GenBank/DDBJ whole genome shotgun (WGS) entry which is preliminary data.</text>
</comment>
<keyword evidence="2" id="KW-0813">Transport</keyword>
<name>A0A841R403_9FIRM</name>
<dbReference type="InterPro" id="IPR004776">
    <property type="entry name" value="Mem_transp_PIN-like"/>
</dbReference>
<dbReference type="EMBL" id="JACHHI010000003">
    <property type="protein sequence ID" value="MBB6477800.1"/>
    <property type="molecule type" value="Genomic_DNA"/>
</dbReference>
<sequence length="323" mass="36119">MEIIHILVYNMLPLIGIAALGYWLDSMFPIDVKSLTKLTFYIILPSFIFRSIFLMPFDTGMMVLFAAGALLFLLHSLFATGIAKLRGYDSGMREAFRVGTMFSNCGNVGVSMITLIYSNPPFIKGPEAPYHDAAMAAITVLLILMNVSVNTIGLYLAGKGRMTARDAMLMVLHMPTLYVIFGVVFCKWLALPVDTWFVWPMLSMAAKSLPFIAMVTLGIQLHRTTLTWFNPDVWLAIFTRLILGPLFALAIIYAYGRFDPLTSQVFLIFSAVPSAVNSVMFAVDFDNYPGYATQVVMLGFVMSCFTLTTVIYLARFLFPIPMW</sequence>
<comment type="subcellular location">
    <subcellularLocation>
        <location evidence="1">Membrane</location>
        <topology evidence="1">Multi-pass membrane protein</topology>
    </subcellularLocation>
</comment>
<dbReference type="GeneID" id="93486116"/>
<keyword evidence="3" id="KW-1003">Cell membrane</keyword>
<dbReference type="PANTHER" id="PTHR36838">
    <property type="entry name" value="AUXIN EFFLUX CARRIER FAMILY PROTEIN"/>
    <property type="match status" value="1"/>
</dbReference>
<feature type="transmembrane region" description="Helical" evidence="7">
    <location>
        <begin position="63"/>
        <end position="83"/>
    </location>
</feature>
<keyword evidence="9" id="KW-1185">Reference proteome</keyword>
<evidence type="ECO:0000256" key="7">
    <source>
        <dbReference type="SAM" id="Phobius"/>
    </source>
</evidence>
<reference evidence="8 9" key="1">
    <citation type="submission" date="2020-08" db="EMBL/GenBank/DDBJ databases">
        <title>Genomic Encyclopedia of Type Strains, Phase IV (KMG-IV): sequencing the most valuable type-strain genomes for metagenomic binning, comparative biology and taxonomic classification.</title>
        <authorList>
            <person name="Goeker M."/>
        </authorList>
    </citation>
    <scope>NUCLEOTIDE SEQUENCE [LARGE SCALE GENOMIC DNA]</scope>
    <source>
        <strain evidence="8 9">DSM 21255</strain>
    </source>
</reference>
<keyword evidence="4 7" id="KW-0812">Transmembrane</keyword>
<feature type="transmembrane region" description="Helical" evidence="7">
    <location>
        <begin position="137"/>
        <end position="157"/>
    </location>
</feature>
<dbReference type="PANTHER" id="PTHR36838:SF1">
    <property type="entry name" value="SLR1864 PROTEIN"/>
    <property type="match status" value="1"/>
</dbReference>
<evidence type="ECO:0008006" key="10">
    <source>
        <dbReference type="Google" id="ProtNLM"/>
    </source>
</evidence>
<evidence type="ECO:0000313" key="8">
    <source>
        <dbReference type="EMBL" id="MBB6477800.1"/>
    </source>
</evidence>
<accession>A0A841R403</accession>
<evidence type="ECO:0000313" key="9">
    <source>
        <dbReference type="Proteomes" id="UP000591941"/>
    </source>
</evidence>
<evidence type="ECO:0000256" key="6">
    <source>
        <dbReference type="ARBA" id="ARBA00023136"/>
    </source>
</evidence>